<keyword evidence="3" id="KW-1185">Reference proteome</keyword>
<dbReference type="Pfam" id="PF07093">
    <property type="entry name" value="SGT1"/>
    <property type="match status" value="1"/>
</dbReference>
<organism evidence="2 3">
    <name type="scientific">Cladobotryum mycophilum</name>
    <dbReference type="NCBI Taxonomy" id="491253"/>
    <lineage>
        <taxon>Eukaryota</taxon>
        <taxon>Fungi</taxon>
        <taxon>Dikarya</taxon>
        <taxon>Ascomycota</taxon>
        <taxon>Pezizomycotina</taxon>
        <taxon>Sordariomycetes</taxon>
        <taxon>Hypocreomycetidae</taxon>
        <taxon>Hypocreales</taxon>
        <taxon>Hypocreaceae</taxon>
        <taxon>Cladobotryum</taxon>
    </lineage>
</organism>
<dbReference type="EMBL" id="JAVFKD010000004">
    <property type="protein sequence ID" value="KAK5995787.1"/>
    <property type="molecule type" value="Genomic_DNA"/>
</dbReference>
<feature type="region of interest" description="Disordered" evidence="1">
    <location>
        <begin position="433"/>
        <end position="583"/>
    </location>
</feature>
<dbReference type="PANTHER" id="PTHR13060">
    <property type="entry name" value="SGT1 PROTEIN HSGT1 SUPPRESSOR OF GCR2"/>
    <property type="match status" value="1"/>
</dbReference>
<dbReference type="PANTHER" id="PTHR13060:SF0">
    <property type="entry name" value="PROTEIN ECDYSONELESS HOMOLOG"/>
    <property type="match status" value="1"/>
</dbReference>
<gene>
    <name evidence="2" type="ORF">PT974_04205</name>
</gene>
<feature type="compositionally biased region" description="Acidic residues" evidence="1">
    <location>
        <begin position="568"/>
        <end position="583"/>
    </location>
</feature>
<dbReference type="InterPro" id="IPR010770">
    <property type="entry name" value="Ecd"/>
</dbReference>
<feature type="compositionally biased region" description="Basic and acidic residues" evidence="1">
    <location>
        <begin position="503"/>
        <end position="512"/>
    </location>
</feature>
<dbReference type="Proteomes" id="UP001338125">
    <property type="component" value="Unassembled WGS sequence"/>
</dbReference>
<evidence type="ECO:0000313" key="2">
    <source>
        <dbReference type="EMBL" id="KAK5995787.1"/>
    </source>
</evidence>
<name>A0ABR0SUE3_9HYPO</name>
<reference evidence="2 3" key="1">
    <citation type="submission" date="2024-01" db="EMBL/GenBank/DDBJ databases">
        <title>Complete genome of Cladobotryum mycophilum ATHUM6906.</title>
        <authorList>
            <person name="Christinaki A.C."/>
            <person name="Myridakis A.I."/>
            <person name="Kouvelis V.N."/>
        </authorList>
    </citation>
    <scope>NUCLEOTIDE SEQUENCE [LARGE SCALE GENOMIC DNA]</scope>
    <source>
        <strain evidence="2 3">ATHUM6906</strain>
    </source>
</reference>
<proteinExistence type="predicted"/>
<feature type="compositionally biased region" description="Acidic residues" evidence="1">
    <location>
        <begin position="441"/>
        <end position="468"/>
    </location>
</feature>
<feature type="region of interest" description="Disordered" evidence="1">
    <location>
        <begin position="295"/>
        <end position="316"/>
    </location>
</feature>
<feature type="compositionally biased region" description="Basic and acidic residues" evidence="1">
    <location>
        <begin position="469"/>
        <end position="494"/>
    </location>
</feature>
<accession>A0ABR0SUE3</accession>
<feature type="region of interest" description="Disordered" evidence="1">
    <location>
        <begin position="604"/>
        <end position="628"/>
    </location>
</feature>
<evidence type="ECO:0000256" key="1">
    <source>
        <dbReference type="SAM" id="MobiDB-lite"/>
    </source>
</evidence>
<comment type="caution">
    <text evidence="2">The sequence shown here is derived from an EMBL/GenBank/DDBJ whole genome shotgun (WGS) entry which is preliminary data.</text>
</comment>
<sequence length="628" mass="70862">MEEDIVVEPSSGTANSAIGGLLPENCVEYLLFVLEDQFDVRQTRQQLETIRKAALELSQKLTKDYIWQRDEFRVELKNANGLLYLYGITDYGDAVEDEWLVVYMLRELTKSYPNLWIRAADSDGEFLLIEAANALPKWLNPEIDHCRVWIHGGKLLIIPLDNTSKVVAPDSKSRLLSLPQAIHFLKSNADTLVHSDSIQSESFYRLEKYPGYITNSMHYSLVTVPRKLAYILHSCPKSVAPAVEYFYLRDPIALKPILSPSGPPVFYPKDLVTISVQFSKVLFAQLRSQQFDAPPSWQSILPNAPNGEASSDDQSRQRDMLDIGMKLTSGFEMLSINAEKNKSRVVREMAIILEDLEEDGEEALPSDKDMESWENVCRNDDESWLDINYGDFERELEGTQAHDQEQAASGFGDAQTQENLRKIVSRFETFLKDDDAGLDGAELDSEGSDDEDEEEEGEGEEEDSDIEDKEVNFDEETFARLMREIMGQPEKHSDQSSTGFRSNVEEQRHEDDNSTTSGYNEEREIQELSSQMEAELKQFGALKLDAQPARPAIKNNTESRQQKGESSLDSENEEVEEDSDEEIDIDYNLAKNLLESFKGQGGMAGPAGNLMGLMGFQLPRDEDGGSDS</sequence>
<protein>
    <submittedName>
        <fullName evidence="2">Protein ecdysoneless-like protein</fullName>
    </submittedName>
</protein>
<feature type="compositionally biased region" description="Basic and acidic residues" evidence="1">
    <location>
        <begin position="619"/>
        <end position="628"/>
    </location>
</feature>
<evidence type="ECO:0000313" key="3">
    <source>
        <dbReference type="Proteomes" id="UP001338125"/>
    </source>
</evidence>